<organism evidence="3 4">
    <name type="scientific">Rossellomorea aquimaris</name>
    <dbReference type="NCBI Taxonomy" id="189382"/>
    <lineage>
        <taxon>Bacteria</taxon>
        <taxon>Bacillati</taxon>
        <taxon>Bacillota</taxon>
        <taxon>Bacilli</taxon>
        <taxon>Bacillales</taxon>
        <taxon>Bacillaceae</taxon>
        <taxon>Rossellomorea</taxon>
    </lineage>
</organism>
<dbReference type="Gene3D" id="3.40.50.1240">
    <property type="entry name" value="Phosphoglycerate mutase-like"/>
    <property type="match status" value="1"/>
</dbReference>
<evidence type="ECO:0000313" key="4">
    <source>
        <dbReference type="Proteomes" id="UP000252118"/>
    </source>
</evidence>
<evidence type="ECO:0000313" key="3">
    <source>
        <dbReference type="EMBL" id="RBP07873.1"/>
    </source>
</evidence>
<dbReference type="InterPro" id="IPR001345">
    <property type="entry name" value="PG/BPGM_mutase_AS"/>
</dbReference>
<reference evidence="3 4" key="1">
    <citation type="submission" date="2018-06" db="EMBL/GenBank/DDBJ databases">
        <title>Freshwater and sediment microbial communities from various areas in North America, analyzing microbe dynamics in response to fracking.</title>
        <authorList>
            <person name="Lamendella R."/>
        </authorList>
    </citation>
    <scope>NUCLEOTIDE SEQUENCE [LARGE SCALE GENOMIC DNA]</scope>
    <source>
        <strain evidence="3 4">97B</strain>
    </source>
</reference>
<dbReference type="Proteomes" id="UP000252118">
    <property type="component" value="Unassembled WGS sequence"/>
</dbReference>
<dbReference type="EMBL" id="QNRJ01000001">
    <property type="protein sequence ID" value="RBP07873.1"/>
    <property type="molecule type" value="Genomic_DNA"/>
</dbReference>
<dbReference type="GO" id="GO:0045820">
    <property type="term" value="P:negative regulation of glycolytic process"/>
    <property type="evidence" value="ECO:0007669"/>
    <property type="project" value="TreeGrafter"/>
</dbReference>
<dbReference type="CDD" id="cd07067">
    <property type="entry name" value="HP_PGM_like"/>
    <property type="match status" value="1"/>
</dbReference>
<evidence type="ECO:0000256" key="2">
    <source>
        <dbReference type="PIRSR" id="PIRSR613078-2"/>
    </source>
</evidence>
<dbReference type="OrthoDB" id="9782128at2"/>
<feature type="binding site" evidence="2">
    <location>
        <position position="56"/>
    </location>
    <ligand>
        <name>substrate</name>
    </ligand>
</feature>
<dbReference type="SUPFAM" id="SSF53254">
    <property type="entry name" value="Phosphoglycerate mutase-like"/>
    <property type="match status" value="1"/>
</dbReference>
<dbReference type="RefSeq" id="WP_113968023.1">
    <property type="nucleotide sequence ID" value="NZ_QNRJ01000001.1"/>
</dbReference>
<evidence type="ECO:0000256" key="1">
    <source>
        <dbReference type="ARBA" id="ARBA00022801"/>
    </source>
</evidence>
<dbReference type="GO" id="GO:0043456">
    <property type="term" value="P:regulation of pentose-phosphate shunt"/>
    <property type="evidence" value="ECO:0007669"/>
    <property type="project" value="TreeGrafter"/>
</dbReference>
<gene>
    <name evidence="3" type="ORF">DET59_101241</name>
</gene>
<name>A0A366EZP7_9BACI</name>
<comment type="caution">
    <text evidence="3">The sequence shown here is derived from an EMBL/GenBank/DDBJ whole genome shotgun (WGS) entry which is preliminary data.</text>
</comment>
<sequence>MIYVVRHGQTDLNKEGRLQGRKGLPLNKEGFRQAEYLKYKLSQIPFDYVYSSPQERAIQTAEIATGKEACIDPRLDVYDLGEADGLLKSEVEMAGVLPDARLYNGLEETDCFIERIFSFMTELKKEHGNNEKNILISGHRCTTGAIGSYFTVGSRDENILKHSSNNGDYRLFSF</sequence>
<feature type="binding site" evidence="2">
    <location>
        <begin position="6"/>
        <end position="13"/>
    </location>
    <ligand>
        <name>substrate</name>
    </ligand>
</feature>
<dbReference type="PIRSF" id="PIRSF000709">
    <property type="entry name" value="6PFK_2-Ptase"/>
    <property type="match status" value="1"/>
</dbReference>
<accession>A0A366EZP7</accession>
<dbReference type="InterPro" id="IPR051695">
    <property type="entry name" value="Phosphoglycerate_Mutase"/>
</dbReference>
<proteinExistence type="predicted"/>
<dbReference type="GO" id="GO:0004331">
    <property type="term" value="F:fructose-2,6-bisphosphate 2-phosphatase activity"/>
    <property type="evidence" value="ECO:0007669"/>
    <property type="project" value="TreeGrafter"/>
</dbReference>
<dbReference type="GO" id="GO:0005829">
    <property type="term" value="C:cytosol"/>
    <property type="evidence" value="ECO:0007669"/>
    <property type="project" value="TreeGrafter"/>
</dbReference>
<protein>
    <submittedName>
        <fullName evidence="3">Putative phosphoglycerate mutase</fullName>
    </submittedName>
</protein>
<dbReference type="InterPro" id="IPR013078">
    <property type="entry name" value="His_Pase_superF_clade-1"/>
</dbReference>
<dbReference type="SMART" id="SM00855">
    <property type="entry name" value="PGAM"/>
    <property type="match status" value="1"/>
</dbReference>
<dbReference type="PROSITE" id="PS00175">
    <property type="entry name" value="PG_MUTASE"/>
    <property type="match status" value="1"/>
</dbReference>
<dbReference type="Pfam" id="PF00300">
    <property type="entry name" value="His_Phos_1"/>
    <property type="match status" value="1"/>
</dbReference>
<dbReference type="PANTHER" id="PTHR46517:SF1">
    <property type="entry name" value="FRUCTOSE-2,6-BISPHOSPHATASE TIGAR"/>
    <property type="match status" value="1"/>
</dbReference>
<dbReference type="AlphaFoldDB" id="A0A366EZP7"/>
<dbReference type="InterPro" id="IPR029033">
    <property type="entry name" value="His_PPase_superfam"/>
</dbReference>
<dbReference type="PANTHER" id="PTHR46517">
    <property type="entry name" value="FRUCTOSE-2,6-BISPHOSPHATASE TIGAR"/>
    <property type="match status" value="1"/>
</dbReference>
<keyword evidence="1" id="KW-0378">Hydrolase</keyword>